<dbReference type="AlphaFoldDB" id="A0A5B7JRV3"/>
<protein>
    <submittedName>
        <fullName evidence="1">Uncharacterized protein</fullName>
    </submittedName>
</protein>
<evidence type="ECO:0000313" key="2">
    <source>
        <dbReference type="Proteomes" id="UP000324222"/>
    </source>
</evidence>
<organism evidence="1 2">
    <name type="scientific">Portunus trituberculatus</name>
    <name type="common">Swimming crab</name>
    <name type="synonym">Neptunus trituberculatus</name>
    <dbReference type="NCBI Taxonomy" id="210409"/>
    <lineage>
        <taxon>Eukaryota</taxon>
        <taxon>Metazoa</taxon>
        <taxon>Ecdysozoa</taxon>
        <taxon>Arthropoda</taxon>
        <taxon>Crustacea</taxon>
        <taxon>Multicrustacea</taxon>
        <taxon>Malacostraca</taxon>
        <taxon>Eumalacostraca</taxon>
        <taxon>Eucarida</taxon>
        <taxon>Decapoda</taxon>
        <taxon>Pleocyemata</taxon>
        <taxon>Brachyura</taxon>
        <taxon>Eubrachyura</taxon>
        <taxon>Portunoidea</taxon>
        <taxon>Portunidae</taxon>
        <taxon>Portuninae</taxon>
        <taxon>Portunus</taxon>
    </lineage>
</organism>
<reference evidence="1 2" key="1">
    <citation type="submission" date="2019-05" db="EMBL/GenBank/DDBJ databases">
        <title>Another draft genome of Portunus trituberculatus and its Hox gene families provides insights of decapod evolution.</title>
        <authorList>
            <person name="Jeong J.-H."/>
            <person name="Song I."/>
            <person name="Kim S."/>
            <person name="Choi T."/>
            <person name="Kim D."/>
            <person name="Ryu S."/>
            <person name="Kim W."/>
        </authorList>
    </citation>
    <scope>NUCLEOTIDE SEQUENCE [LARGE SCALE GENOMIC DNA]</scope>
    <source>
        <tissue evidence="1">Muscle</tissue>
    </source>
</reference>
<keyword evidence="2" id="KW-1185">Reference proteome</keyword>
<gene>
    <name evidence="1" type="ORF">E2C01_092482</name>
</gene>
<name>A0A5B7JRV3_PORTR</name>
<accession>A0A5B7JRV3</accession>
<comment type="caution">
    <text evidence="1">The sequence shown here is derived from an EMBL/GenBank/DDBJ whole genome shotgun (WGS) entry which is preliminary data.</text>
</comment>
<sequence length="97" mass="10994">MSTILAETNKFKQIMRNPTQAFKTMLSRIIRYSNKLSTTKLPLIEGDHKLGYAYGNVKTHKRGHPLRPIISQTPAATYKLPSISAHFSHRLHSHPTA</sequence>
<proteinExistence type="predicted"/>
<evidence type="ECO:0000313" key="1">
    <source>
        <dbReference type="EMBL" id="MPC97183.1"/>
    </source>
</evidence>
<dbReference type="Proteomes" id="UP000324222">
    <property type="component" value="Unassembled WGS sequence"/>
</dbReference>
<dbReference type="EMBL" id="VSRR010108919">
    <property type="protein sequence ID" value="MPC97183.1"/>
    <property type="molecule type" value="Genomic_DNA"/>
</dbReference>